<comment type="caution">
    <text evidence="1">The sequence shown here is derived from an EMBL/GenBank/DDBJ whole genome shotgun (WGS) entry which is preliminary data.</text>
</comment>
<protein>
    <submittedName>
        <fullName evidence="1">Uncharacterized protein</fullName>
    </submittedName>
</protein>
<organism evidence="1 2">
    <name type="scientific">Zizania palustris</name>
    <name type="common">Northern wild rice</name>
    <dbReference type="NCBI Taxonomy" id="103762"/>
    <lineage>
        <taxon>Eukaryota</taxon>
        <taxon>Viridiplantae</taxon>
        <taxon>Streptophyta</taxon>
        <taxon>Embryophyta</taxon>
        <taxon>Tracheophyta</taxon>
        <taxon>Spermatophyta</taxon>
        <taxon>Magnoliopsida</taxon>
        <taxon>Liliopsida</taxon>
        <taxon>Poales</taxon>
        <taxon>Poaceae</taxon>
        <taxon>BOP clade</taxon>
        <taxon>Oryzoideae</taxon>
        <taxon>Oryzeae</taxon>
        <taxon>Zizaniinae</taxon>
        <taxon>Zizania</taxon>
    </lineage>
</organism>
<evidence type="ECO:0000313" key="2">
    <source>
        <dbReference type="Proteomes" id="UP000729402"/>
    </source>
</evidence>
<dbReference type="EMBL" id="JAAALK010002011">
    <property type="protein sequence ID" value="KAG8038399.1"/>
    <property type="molecule type" value="Genomic_DNA"/>
</dbReference>
<dbReference type="AlphaFoldDB" id="A0A8J5R5K9"/>
<evidence type="ECO:0000313" key="1">
    <source>
        <dbReference type="EMBL" id="KAG8038399.1"/>
    </source>
</evidence>
<dbReference type="Proteomes" id="UP000729402">
    <property type="component" value="Unassembled WGS sequence"/>
</dbReference>
<sequence length="72" mass="8148">MLQYAAAPRERPADDMGWHGEVCVGLPHLFPSHFFSGAAGFRVDYARTASLVAFRLGAFTYAWSSARWYYSR</sequence>
<reference evidence="1" key="2">
    <citation type="submission" date="2021-02" db="EMBL/GenBank/DDBJ databases">
        <authorList>
            <person name="Kimball J.A."/>
            <person name="Haas M.W."/>
            <person name="Macchietto M."/>
            <person name="Kono T."/>
            <person name="Duquette J."/>
            <person name="Shao M."/>
        </authorList>
    </citation>
    <scope>NUCLEOTIDE SEQUENCE</scope>
    <source>
        <tissue evidence="1">Fresh leaf tissue</tissue>
    </source>
</reference>
<reference evidence="1" key="1">
    <citation type="journal article" date="2021" name="bioRxiv">
        <title>Whole Genome Assembly and Annotation of Northern Wild Rice, Zizania palustris L., Supports a Whole Genome Duplication in the Zizania Genus.</title>
        <authorList>
            <person name="Haas M."/>
            <person name="Kono T."/>
            <person name="Macchietto M."/>
            <person name="Millas R."/>
            <person name="McGilp L."/>
            <person name="Shao M."/>
            <person name="Duquette J."/>
            <person name="Hirsch C.N."/>
            <person name="Kimball J."/>
        </authorList>
    </citation>
    <scope>NUCLEOTIDE SEQUENCE</scope>
    <source>
        <tissue evidence="1">Fresh leaf tissue</tissue>
    </source>
</reference>
<accession>A0A8J5R5K9</accession>
<proteinExistence type="predicted"/>
<name>A0A8J5R5K9_ZIZPA</name>
<gene>
    <name evidence="1" type="ORF">GUJ93_ZPchr0354g33714</name>
</gene>
<keyword evidence="2" id="KW-1185">Reference proteome</keyword>